<dbReference type="GeneID" id="78355855"/>
<dbReference type="PANTHER" id="PTHR43215">
    <property type="entry name" value="RADIAL SPOKE HEAD 1 HOMOLOG"/>
    <property type="match status" value="1"/>
</dbReference>
<evidence type="ECO:0000256" key="1">
    <source>
        <dbReference type="ARBA" id="ARBA00022737"/>
    </source>
</evidence>
<reference evidence="3 4" key="1">
    <citation type="submission" date="2018-06" db="EMBL/GenBank/DDBJ databases">
        <authorList>
            <consortium name="Pathogen Informatics"/>
            <person name="Doyle S."/>
        </authorList>
    </citation>
    <scope>NUCLEOTIDE SEQUENCE [LARGE SCALE GENOMIC DNA]</scope>
    <source>
        <strain evidence="3 4">NCTC12224</strain>
    </source>
</reference>
<proteinExistence type="predicted"/>
<keyword evidence="4" id="KW-1185">Reference proteome</keyword>
<keyword evidence="2" id="KW-0812">Transmembrane</keyword>
<dbReference type="SUPFAM" id="SSF82185">
    <property type="entry name" value="Histone H3 K4-specific methyltransferase SET7/9 N-terminal domain"/>
    <property type="match status" value="1"/>
</dbReference>
<dbReference type="Gene3D" id="2.20.110.10">
    <property type="entry name" value="Histone H3 K4-specific methyltransferase SET7/9 N-terminal domain"/>
    <property type="match status" value="2"/>
</dbReference>
<protein>
    <submittedName>
        <fullName evidence="3">Signal peptide</fullName>
    </submittedName>
</protein>
<sequence length="137" mass="15191">MKEQAKKQKRQFPKLSRGKWELLVVFLILICGLTAFSVSWRSKGTLVYNSSNGKITYTGTIVNHRMNGQGKLTYPNGDVYEGNFANGVFSGQGTFTAKSGWSYTGEFKNGKPDGQGTLKAKDGKVYKGTFKQGIYQK</sequence>
<name>A0A380K393_9STRE</name>
<organism evidence="3 4">
    <name type="scientific">Streptococcus hyointestinalis</name>
    <dbReference type="NCBI Taxonomy" id="1337"/>
    <lineage>
        <taxon>Bacteria</taxon>
        <taxon>Bacillati</taxon>
        <taxon>Bacillota</taxon>
        <taxon>Bacilli</taxon>
        <taxon>Lactobacillales</taxon>
        <taxon>Streptococcaceae</taxon>
        <taxon>Streptococcus</taxon>
    </lineage>
</organism>
<dbReference type="SMART" id="SM00698">
    <property type="entry name" value="MORN"/>
    <property type="match status" value="3"/>
</dbReference>
<dbReference type="RefSeq" id="WP_115267989.1">
    <property type="nucleotide sequence ID" value="NZ_JBNPNB010000041.1"/>
</dbReference>
<dbReference type="Pfam" id="PF02493">
    <property type="entry name" value="MORN"/>
    <property type="match status" value="3"/>
</dbReference>
<accession>A0A380K393</accession>
<evidence type="ECO:0000313" key="3">
    <source>
        <dbReference type="EMBL" id="SUN59483.1"/>
    </source>
</evidence>
<dbReference type="OrthoDB" id="2593410at2"/>
<dbReference type="PANTHER" id="PTHR43215:SF14">
    <property type="entry name" value="RADIAL SPOKE HEAD 1 HOMOLOG"/>
    <property type="match status" value="1"/>
</dbReference>
<dbReference type="EMBL" id="UHFN01000007">
    <property type="protein sequence ID" value="SUN59483.1"/>
    <property type="molecule type" value="Genomic_DNA"/>
</dbReference>
<keyword evidence="2" id="KW-1133">Transmembrane helix</keyword>
<evidence type="ECO:0000313" key="4">
    <source>
        <dbReference type="Proteomes" id="UP000254924"/>
    </source>
</evidence>
<dbReference type="Proteomes" id="UP000254924">
    <property type="component" value="Unassembled WGS sequence"/>
</dbReference>
<dbReference type="InterPro" id="IPR014590">
    <property type="entry name" value="UCP034300_MORN_rpt-cont"/>
</dbReference>
<keyword evidence="2" id="KW-0472">Membrane</keyword>
<dbReference type="AlphaFoldDB" id="A0A380K393"/>
<feature type="transmembrane region" description="Helical" evidence="2">
    <location>
        <begin position="20"/>
        <end position="40"/>
    </location>
</feature>
<dbReference type="InterPro" id="IPR003409">
    <property type="entry name" value="MORN"/>
</dbReference>
<dbReference type="PIRSF" id="PIRSF034300">
    <property type="entry name" value="UCP034300"/>
    <property type="match status" value="1"/>
</dbReference>
<evidence type="ECO:0000256" key="2">
    <source>
        <dbReference type="SAM" id="Phobius"/>
    </source>
</evidence>
<keyword evidence="1" id="KW-0677">Repeat</keyword>
<gene>
    <name evidence="3" type="ORF">NCTC12224_00384</name>
</gene>